<dbReference type="InterPro" id="IPR001382">
    <property type="entry name" value="Glyco_hydro_47"/>
</dbReference>
<comment type="cofactor">
    <cofactor evidence="1">
        <name>Ca(2+)</name>
        <dbReference type="ChEBI" id="CHEBI:29108"/>
    </cofactor>
</comment>
<feature type="region of interest" description="Disordered" evidence="8">
    <location>
        <begin position="65"/>
        <end position="90"/>
    </location>
</feature>
<reference evidence="10" key="3">
    <citation type="submission" date="2025-09" db="UniProtKB">
        <authorList>
            <consortium name="Ensembl"/>
        </authorList>
    </citation>
    <scope>IDENTIFICATION</scope>
</reference>
<comment type="pathway">
    <text evidence="2">Protein modification; protein glycosylation.</text>
</comment>
<dbReference type="GO" id="GO:0005509">
    <property type="term" value="F:calcium ion binding"/>
    <property type="evidence" value="ECO:0007669"/>
    <property type="project" value="InterPro"/>
</dbReference>
<name>H2Y4E2_CIOSA</name>
<reference evidence="10" key="2">
    <citation type="submission" date="2025-08" db="UniProtKB">
        <authorList>
            <consortium name="Ensembl"/>
        </authorList>
    </citation>
    <scope>IDENTIFICATION</scope>
</reference>
<keyword evidence="5" id="KW-1015">Disulfide bond</keyword>
<dbReference type="GO" id="GO:0004571">
    <property type="term" value="F:mannosyl-oligosaccharide 1,2-alpha-mannosidase activity"/>
    <property type="evidence" value="ECO:0007669"/>
    <property type="project" value="InterPro"/>
</dbReference>
<dbReference type="InterPro" id="IPR036026">
    <property type="entry name" value="Seven-hairpin_glycosidases"/>
</dbReference>
<evidence type="ECO:0000313" key="10">
    <source>
        <dbReference type="Ensembl" id="ENSCSAVP00000000190.1"/>
    </source>
</evidence>
<comment type="similarity">
    <text evidence="3 6">Belongs to the glycosyl hydrolase 47 family.</text>
</comment>
<feature type="transmembrane region" description="Helical" evidence="9">
    <location>
        <begin position="9"/>
        <end position="29"/>
    </location>
</feature>
<dbReference type="eggNOG" id="KOG2204">
    <property type="taxonomic scope" value="Eukaryota"/>
</dbReference>
<dbReference type="Gene3D" id="1.50.10.10">
    <property type="match status" value="1"/>
</dbReference>
<evidence type="ECO:0000313" key="11">
    <source>
        <dbReference type="Proteomes" id="UP000007875"/>
    </source>
</evidence>
<sequence length="346" mass="39081">MALIKFKKVVVGSGLVIVVVFCYTMVFMLPKSESLDIRGFFEHSHDPLPVNVVKPVDTAKLEFKEKEPKQENQNNQQNQHIVFNPKDAGQRRQVENYQSVHEDAIQDAIKVMDMKKKIEEEKRELAERQAKEDKERMLEQLKKGSSAMGKITPYDHTRGTPTDPDIKQKRDSIKEMMKLAWKGYREYAWGANELRPVTKTRHSANIFGSAETGATIVDALDTLYIMGMHDEFKQGAEWVLGLNMNSRTDISVFEVNIRFVGGLLSAFFLSGDTTLLNQAKIITDKLLPAFNTQTGIPYALINPTSGAVKNWGWASGGSSILSEFGTLHLEFSMLSKATATQFTWRK</sequence>
<feature type="compositionally biased region" description="Basic and acidic residues" evidence="8">
    <location>
        <begin position="153"/>
        <end position="167"/>
    </location>
</feature>
<dbReference type="GO" id="GO:0000139">
    <property type="term" value="C:Golgi membrane"/>
    <property type="evidence" value="ECO:0007669"/>
    <property type="project" value="TreeGrafter"/>
</dbReference>
<organism evidence="10 11">
    <name type="scientific">Ciona savignyi</name>
    <name type="common">Pacific transparent sea squirt</name>
    <dbReference type="NCBI Taxonomy" id="51511"/>
    <lineage>
        <taxon>Eukaryota</taxon>
        <taxon>Metazoa</taxon>
        <taxon>Chordata</taxon>
        <taxon>Tunicata</taxon>
        <taxon>Ascidiacea</taxon>
        <taxon>Phlebobranchia</taxon>
        <taxon>Cionidae</taxon>
        <taxon>Ciona</taxon>
    </lineage>
</organism>
<dbReference type="SUPFAM" id="SSF48225">
    <property type="entry name" value="Seven-hairpin glycosidases"/>
    <property type="match status" value="1"/>
</dbReference>
<reference evidence="11" key="1">
    <citation type="submission" date="2003-08" db="EMBL/GenBank/DDBJ databases">
        <authorList>
            <person name="Birren B."/>
            <person name="Nusbaum C."/>
            <person name="Abebe A."/>
            <person name="Abouelleil A."/>
            <person name="Adekoya E."/>
            <person name="Ait-zahra M."/>
            <person name="Allen N."/>
            <person name="Allen T."/>
            <person name="An P."/>
            <person name="Anderson M."/>
            <person name="Anderson S."/>
            <person name="Arachchi H."/>
            <person name="Armbruster J."/>
            <person name="Bachantsang P."/>
            <person name="Baldwin J."/>
            <person name="Barry A."/>
            <person name="Bayul T."/>
            <person name="Blitshsteyn B."/>
            <person name="Bloom T."/>
            <person name="Blye J."/>
            <person name="Boguslavskiy L."/>
            <person name="Borowsky M."/>
            <person name="Boukhgalter B."/>
            <person name="Brunache A."/>
            <person name="Butler J."/>
            <person name="Calixte N."/>
            <person name="Calvo S."/>
            <person name="Camarata J."/>
            <person name="Campo K."/>
            <person name="Chang J."/>
            <person name="Cheshatsang Y."/>
            <person name="Citroen M."/>
            <person name="Collymore A."/>
            <person name="Considine T."/>
            <person name="Cook A."/>
            <person name="Cooke P."/>
            <person name="Corum B."/>
            <person name="Cuomo C."/>
            <person name="David R."/>
            <person name="Dawoe T."/>
            <person name="Degray S."/>
            <person name="Dodge S."/>
            <person name="Dooley K."/>
            <person name="Dorje P."/>
            <person name="Dorjee K."/>
            <person name="Dorris L."/>
            <person name="Duffey N."/>
            <person name="Dupes A."/>
            <person name="Elkins T."/>
            <person name="Engels R."/>
            <person name="Erickson J."/>
            <person name="Farina A."/>
            <person name="Faro S."/>
            <person name="Ferreira P."/>
            <person name="Fischer H."/>
            <person name="Fitzgerald M."/>
            <person name="Foley K."/>
            <person name="Gage D."/>
            <person name="Galagan J."/>
            <person name="Gearin G."/>
            <person name="Gnerre S."/>
            <person name="Gnirke A."/>
            <person name="Goyette A."/>
            <person name="Graham J."/>
            <person name="Grandbois E."/>
            <person name="Gyaltsen K."/>
            <person name="Hafez N."/>
            <person name="Hagopian D."/>
            <person name="Hagos B."/>
            <person name="Hall J."/>
            <person name="Hatcher B."/>
            <person name="Heller A."/>
            <person name="Higgins H."/>
            <person name="Honan T."/>
            <person name="Horn A."/>
            <person name="Houde N."/>
            <person name="Hughes L."/>
            <person name="Hulme W."/>
            <person name="Husby E."/>
            <person name="Iliev I."/>
            <person name="Jaffe D."/>
            <person name="Jones C."/>
            <person name="Kamal M."/>
            <person name="Kamat A."/>
            <person name="Kamvysselis M."/>
            <person name="Karlsson E."/>
            <person name="Kells C."/>
            <person name="Kieu A."/>
            <person name="Kisner P."/>
            <person name="Kodira C."/>
            <person name="Kulbokas E."/>
            <person name="Labutti K."/>
            <person name="Lama D."/>
            <person name="Landers T."/>
            <person name="Leger J."/>
            <person name="Levine S."/>
            <person name="Lewis D."/>
            <person name="Lewis T."/>
            <person name="Lindblad-toh K."/>
            <person name="Liu X."/>
            <person name="Lokyitsang T."/>
            <person name="Lokyitsang Y."/>
            <person name="Lucien O."/>
            <person name="Lui A."/>
            <person name="Ma L.J."/>
            <person name="Mabbitt R."/>
            <person name="Macdonald J."/>
            <person name="Maclean C."/>
            <person name="Major J."/>
            <person name="Manning J."/>
            <person name="Marabella R."/>
            <person name="Maru K."/>
            <person name="Matthews C."/>
            <person name="Mauceli E."/>
            <person name="Mccarthy M."/>
            <person name="Mcdonough S."/>
            <person name="Mcghee T."/>
            <person name="Meldrim J."/>
            <person name="Meneus L."/>
            <person name="Mesirov J."/>
            <person name="Mihalev A."/>
            <person name="Mihova T."/>
            <person name="Mikkelsen T."/>
            <person name="Mlenga V."/>
            <person name="Moru K."/>
            <person name="Mozes J."/>
            <person name="Mulrain L."/>
            <person name="Munson G."/>
            <person name="Naylor J."/>
            <person name="Newes C."/>
            <person name="Nguyen C."/>
            <person name="Nguyen N."/>
            <person name="Nguyen T."/>
            <person name="Nicol R."/>
            <person name="Nielsen C."/>
            <person name="Nizzari M."/>
            <person name="Norbu C."/>
            <person name="Norbu N."/>
            <person name="O'donnell P."/>
            <person name="Okoawo O."/>
            <person name="O'leary S."/>
            <person name="Omotosho B."/>
            <person name="O'neill K."/>
            <person name="Osman S."/>
            <person name="Parker S."/>
            <person name="Perrin D."/>
            <person name="Phunkhang P."/>
            <person name="Piqani B."/>
            <person name="Purcell S."/>
            <person name="Rachupka T."/>
            <person name="Ramasamy U."/>
            <person name="Rameau R."/>
            <person name="Ray V."/>
            <person name="Raymond C."/>
            <person name="Retta R."/>
            <person name="Richardson S."/>
            <person name="Rise C."/>
            <person name="Rodriguez J."/>
            <person name="Rogers J."/>
            <person name="Rogov P."/>
            <person name="Rutman M."/>
            <person name="Schupbach R."/>
            <person name="Seaman C."/>
            <person name="Settipalli S."/>
            <person name="Sharpe T."/>
            <person name="Sheridan J."/>
            <person name="Sherpa N."/>
            <person name="Shi J."/>
            <person name="Smirnov S."/>
            <person name="Smith C."/>
            <person name="Sougnez C."/>
            <person name="Spencer B."/>
            <person name="Stalker J."/>
            <person name="Stange-thomann N."/>
            <person name="Stavropoulos S."/>
            <person name="Stetson K."/>
            <person name="Stone C."/>
            <person name="Stone S."/>
            <person name="Stubbs M."/>
            <person name="Talamas J."/>
            <person name="Tchuinga P."/>
            <person name="Tenzing P."/>
            <person name="Tesfaye S."/>
            <person name="Theodore J."/>
            <person name="Thoulutsang Y."/>
            <person name="Topham K."/>
            <person name="Towey S."/>
            <person name="Tsamla T."/>
            <person name="Tsomo N."/>
            <person name="Vallee D."/>
            <person name="Vassiliev H."/>
            <person name="Venkataraman V."/>
            <person name="Vinson J."/>
            <person name="Vo A."/>
            <person name="Wade C."/>
            <person name="Wang S."/>
            <person name="Wangchuk T."/>
            <person name="Wangdi T."/>
            <person name="Whittaker C."/>
            <person name="Wilkinson J."/>
            <person name="Wu Y."/>
            <person name="Wyman D."/>
            <person name="Yadav S."/>
            <person name="Yang S."/>
            <person name="Yang X."/>
            <person name="Yeager S."/>
            <person name="Yee E."/>
            <person name="Young G."/>
            <person name="Zainoun J."/>
            <person name="Zembeck L."/>
            <person name="Zimmer A."/>
            <person name="Zody M."/>
            <person name="Lander E."/>
        </authorList>
    </citation>
    <scope>NUCLEOTIDE SEQUENCE [LARGE SCALE GENOMIC DNA]</scope>
</reference>
<dbReference type="Ensembl" id="ENSCSAVT00000000191.1">
    <property type="protein sequence ID" value="ENSCSAVP00000000190.1"/>
    <property type="gene ID" value="ENSCSAVG00000000105.1"/>
</dbReference>
<evidence type="ECO:0000256" key="5">
    <source>
        <dbReference type="ARBA" id="ARBA00023157"/>
    </source>
</evidence>
<evidence type="ECO:0000256" key="8">
    <source>
        <dbReference type="SAM" id="MobiDB-lite"/>
    </source>
</evidence>
<keyword evidence="11" id="KW-1185">Reference proteome</keyword>
<evidence type="ECO:0000256" key="6">
    <source>
        <dbReference type="RuleBase" id="RU361193"/>
    </source>
</evidence>
<evidence type="ECO:0000256" key="9">
    <source>
        <dbReference type="SAM" id="Phobius"/>
    </source>
</evidence>
<evidence type="ECO:0000256" key="7">
    <source>
        <dbReference type="SAM" id="Coils"/>
    </source>
</evidence>
<keyword evidence="7" id="KW-0175">Coiled coil</keyword>
<keyword evidence="4 6" id="KW-0378">Hydrolase</keyword>
<evidence type="ECO:0000256" key="3">
    <source>
        <dbReference type="ARBA" id="ARBA00007658"/>
    </source>
</evidence>
<feature type="coiled-coil region" evidence="7">
    <location>
        <begin position="108"/>
        <end position="143"/>
    </location>
</feature>
<dbReference type="GO" id="GO:0005975">
    <property type="term" value="P:carbohydrate metabolic process"/>
    <property type="evidence" value="ECO:0007669"/>
    <property type="project" value="InterPro"/>
</dbReference>
<evidence type="ECO:0000256" key="4">
    <source>
        <dbReference type="ARBA" id="ARBA00022801"/>
    </source>
</evidence>
<dbReference type="HOGENOM" id="CLU_071464_0_0_1"/>
<keyword evidence="9" id="KW-0472">Membrane</keyword>
<accession>H2Y4E2</accession>
<keyword evidence="9" id="KW-1133">Transmembrane helix</keyword>
<dbReference type="PANTHER" id="PTHR11742:SF6">
    <property type="entry name" value="MANNOSYL-OLIGOSACCHARIDE ALPHA-1,2-MANNOSIDASE IA-RELATED"/>
    <property type="match status" value="1"/>
</dbReference>
<evidence type="ECO:0000256" key="2">
    <source>
        <dbReference type="ARBA" id="ARBA00004922"/>
    </source>
</evidence>
<dbReference type="InterPro" id="IPR012341">
    <property type="entry name" value="6hp_glycosidase-like_sf"/>
</dbReference>
<dbReference type="GO" id="GO:0005783">
    <property type="term" value="C:endoplasmic reticulum"/>
    <property type="evidence" value="ECO:0007669"/>
    <property type="project" value="TreeGrafter"/>
</dbReference>
<dbReference type="STRING" id="51511.ENSCSAVP00000000190"/>
<dbReference type="PANTHER" id="PTHR11742">
    <property type="entry name" value="MANNOSYL-OLIGOSACCHARIDE ALPHA-1,2-MANNOSIDASE-RELATED"/>
    <property type="match status" value="1"/>
</dbReference>
<dbReference type="Pfam" id="PF01532">
    <property type="entry name" value="Glyco_hydro_47"/>
    <property type="match status" value="1"/>
</dbReference>
<feature type="region of interest" description="Disordered" evidence="8">
    <location>
        <begin position="148"/>
        <end position="167"/>
    </location>
</feature>
<dbReference type="InterPro" id="IPR050749">
    <property type="entry name" value="Glycosyl_Hydrolase_47"/>
</dbReference>
<protein>
    <recommendedName>
        <fullName evidence="6">alpha-1,2-Mannosidase</fullName>
        <ecNumber evidence="6">3.2.1.-</ecNumber>
    </recommendedName>
</protein>
<keyword evidence="6" id="KW-0326">Glycosidase</keyword>
<dbReference type="InParanoid" id="H2Y4E2"/>
<dbReference type="EC" id="3.2.1.-" evidence="6"/>
<evidence type="ECO:0000256" key="1">
    <source>
        <dbReference type="ARBA" id="ARBA00001913"/>
    </source>
</evidence>
<keyword evidence="9" id="KW-0812">Transmembrane</keyword>
<dbReference type="PRINTS" id="PR00747">
    <property type="entry name" value="GLYHDRLASE47"/>
</dbReference>
<proteinExistence type="inferred from homology"/>
<dbReference type="GeneTree" id="ENSGT00940000167910"/>
<dbReference type="Proteomes" id="UP000007875">
    <property type="component" value="Unassembled WGS sequence"/>
</dbReference>
<dbReference type="AlphaFoldDB" id="H2Y4E2"/>